<evidence type="ECO:0000313" key="2">
    <source>
        <dbReference type="Proteomes" id="UP000448575"/>
    </source>
</evidence>
<dbReference type="EMBL" id="WWCJ01000034">
    <property type="protein sequence ID" value="MYN05606.1"/>
    <property type="molecule type" value="Genomic_DNA"/>
</dbReference>
<comment type="caution">
    <text evidence="1">The sequence shown here is derived from an EMBL/GenBank/DDBJ whole genome shotgun (WGS) entry which is preliminary data.</text>
</comment>
<organism evidence="1 2">
    <name type="scientific">Pseudoduganella guangdongensis</name>
    <dbReference type="NCBI Taxonomy" id="2692179"/>
    <lineage>
        <taxon>Bacteria</taxon>
        <taxon>Pseudomonadati</taxon>
        <taxon>Pseudomonadota</taxon>
        <taxon>Betaproteobacteria</taxon>
        <taxon>Burkholderiales</taxon>
        <taxon>Oxalobacteraceae</taxon>
        <taxon>Telluria group</taxon>
        <taxon>Pseudoduganella</taxon>
    </lineage>
</organism>
<keyword evidence="2" id="KW-1185">Reference proteome</keyword>
<sequence length="62" mass="6440">MLKLYGSAESGLRLEREARSAPFKEGVNGGGTIAGLAMDGELRTATQGQASLNARAIVGMPY</sequence>
<dbReference type="AlphaFoldDB" id="A0A6N9HQB1"/>
<name>A0A6N9HQB1_9BURK</name>
<reference evidence="1 2" key="1">
    <citation type="submission" date="2019-12" db="EMBL/GenBank/DDBJ databases">
        <title>Novel species isolated from a subtropical stream in China.</title>
        <authorList>
            <person name="Lu H."/>
        </authorList>
    </citation>
    <scope>NUCLEOTIDE SEQUENCE [LARGE SCALE GENOMIC DNA]</scope>
    <source>
        <strain evidence="1 2">DS3</strain>
    </source>
</reference>
<accession>A0A6N9HQB1</accession>
<evidence type="ECO:0000313" key="1">
    <source>
        <dbReference type="EMBL" id="MYN05606.1"/>
    </source>
</evidence>
<dbReference type="Proteomes" id="UP000448575">
    <property type="component" value="Unassembled WGS sequence"/>
</dbReference>
<protein>
    <submittedName>
        <fullName evidence="1">Uncharacterized protein</fullName>
    </submittedName>
</protein>
<gene>
    <name evidence="1" type="ORF">GTP41_26285</name>
</gene>
<proteinExistence type="predicted"/>
<dbReference type="RefSeq" id="WP_161028550.1">
    <property type="nucleotide sequence ID" value="NZ_WWCJ01000034.1"/>
</dbReference>